<dbReference type="SUPFAM" id="SSF117281">
    <property type="entry name" value="Kelch motif"/>
    <property type="match status" value="2"/>
</dbReference>
<sequence>MASESTNGKQARSHVTKGRRQHQQQQPQQQARSRSSISECDGDDSFTFEANEAWKDFHGSLLGFYENGELCDVTLKVGSKLISCHKLVLACVIPYFRAMFLSEMSEAKQALIEIRDFDGDAVEDLVKFVYSSRLTLTVDNVQPLLYAACILQVELVARACCEYMQLHFHPSNCLAVRAFAESHNRRDLMDMADQYACEHFTEVVECEDFVSVSPQHLHKLLSSSDLNINSEKQVYSAAIKWLLANPQHHPKWLDETLAQVRLPLLPVDFLMGVVAKEQIVKQNLKCRDLLDEARNYHLHLSSKPVPDFEYTVRTTPRKHTAVPDSGVLFCVGGRGGSGDPFRSIECYSINKNSWFFGPEMNSRRRHVGVISVEGKVYAVGGHDGNEHLGSMEMFDPLTNKWMMKASMNTKRRGIALASLGGPIYAIGGLDDNTCFSDVERYDIESDQWSTVAPMNTPRGGVGSVALINHVYAVGGNDGVASLSSVERYHPHLDKWVEVKEMGQRRAGNGVSELHGCLYVVVTAGVSDDRMTVGSQCDDDRMTVGSRCDDDRMTVGSWCDDRMTVGSRCDDDRMTVGSWCDDRMTVGSWCDDRMTVDSRCDDDRMTVDSQCDDDRMTVGSRCDDDRMTVGSWCDDRMTVGSRCDDDRMTVDSRCDDDRMTVGSRCDDDRMTVGRQCDDDRMTVGSRCDDDRMAVGSRCDDDRMTVGSRCDDDRMAVGGFDDNSPLSSVERYDPRSNKWDYVAALTTPRGGVGIATVMGKIFAVGGHNGNAYLNTVEAFDPVLNKWELVGPVSHCRAGAGVAVCDCLTSQIRDVGHGSTNVVDCM</sequence>
<evidence type="ECO:0000256" key="3">
    <source>
        <dbReference type="SAM" id="MobiDB-lite"/>
    </source>
</evidence>
<dbReference type="PANTHER" id="PTHR24412">
    <property type="entry name" value="KELCH PROTEIN"/>
    <property type="match status" value="1"/>
</dbReference>
<dbReference type="Pfam" id="PF01344">
    <property type="entry name" value="Kelch_1"/>
    <property type="match status" value="2"/>
</dbReference>
<feature type="compositionally biased region" description="Low complexity" evidence="3">
    <location>
        <begin position="23"/>
        <end position="38"/>
    </location>
</feature>
<reference evidence="5 6" key="1">
    <citation type="submission" date="2024-08" db="EMBL/GenBank/DDBJ databases">
        <title>The draft genome of Apodemus speciosus.</title>
        <authorList>
            <person name="Nabeshima K."/>
            <person name="Suzuki S."/>
            <person name="Onuma M."/>
        </authorList>
    </citation>
    <scope>NUCLEOTIDE SEQUENCE [LARGE SCALE GENOMIC DNA]</scope>
    <source>
        <strain evidence="5">IB14-021</strain>
    </source>
</reference>
<dbReference type="InterPro" id="IPR006652">
    <property type="entry name" value="Kelch_1"/>
</dbReference>
<dbReference type="Proteomes" id="UP001623349">
    <property type="component" value="Unassembled WGS sequence"/>
</dbReference>
<dbReference type="InterPro" id="IPR015915">
    <property type="entry name" value="Kelch-typ_b-propeller"/>
</dbReference>
<dbReference type="EMBL" id="BAAFST010000005">
    <property type="protein sequence ID" value="GAB1289906.1"/>
    <property type="molecule type" value="Genomic_DNA"/>
</dbReference>
<dbReference type="SMART" id="SM00612">
    <property type="entry name" value="Kelch"/>
    <property type="match status" value="6"/>
</dbReference>
<dbReference type="Pfam" id="PF07707">
    <property type="entry name" value="BACK"/>
    <property type="match status" value="1"/>
</dbReference>
<evidence type="ECO:0000256" key="1">
    <source>
        <dbReference type="ARBA" id="ARBA00022441"/>
    </source>
</evidence>
<feature type="domain" description="BTB" evidence="4">
    <location>
        <begin position="71"/>
        <end position="138"/>
    </location>
</feature>
<dbReference type="PANTHER" id="PTHR24412:SF480">
    <property type="entry name" value="KELCH-LIKE PROTEIN 8"/>
    <property type="match status" value="1"/>
</dbReference>
<dbReference type="SMART" id="SM00875">
    <property type="entry name" value="BACK"/>
    <property type="match status" value="1"/>
</dbReference>
<gene>
    <name evidence="5" type="ORF">APTSU1_000513600</name>
</gene>
<dbReference type="Gene3D" id="3.30.710.10">
    <property type="entry name" value="Potassium Channel Kv1.1, Chain A"/>
    <property type="match status" value="1"/>
</dbReference>
<dbReference type="Gene3D" id="1.25.40.420">
    <property type="match status" value="1"/>
</dbReference>
<dbReference type="CDD" id="cd18238">
    <property type="entry name" value="BTB_POZ_KLHL8"/>
    <property type="match status" value="1"/>
</dbReference>
<dbReference type="CDD" id="cd18448">
    <property type="entry name" value="BACK_KLHL8"/>
    <property type="match status" value="1"/>
</dbReference>
<dbReference type="Pfam" id="PF24681">
    <property type="entry name" value="Kelch_KLHDC2_KLHL20_DRC7"/>
    <property type="match status" value="1"/>
</dbReference>
<protein>
    <submittedName>
        <fullName evidence="5">Kelch-like protein 8</fullName>
    </submittedName>
</protein>
<keyword evidence="1" id="KW-0880">Kelch repeat</keyword>
<dbReference type="Gene3D" id="2.120.10.80">
    <property type="entry name" value="Kelch-type beta propeller"/>
    <property type="match status" value="2"/>
</dbReference>
<dbReference type="Pfam" id="PF00651">
    <property type="entry name" value="BTB"/>
    <property type="match status" value="1"/>
</dbReference>
<dbReference type="InterPro" id="IPR011705">
    <property type="entry name" value="BACK"/>
</dbReference>
<feature type="region of interest" description="Disordered" evidence="3">
    <location>
        <begin position="1"/>
        <end position="39"/>
    </location>
</feature>
<evidence type="ECO:0000313" key="5">
    <source>
        <dbReference type="EMBL" id="GAB1289906.1"/>
    </source>
</evidence>
<organism evidence="5 6">
    <name type="scientific">Apodemus speciosus</name>
    <name type="common">Large Japanese field mouse</name>
    <dbReference type="NCBI Taxonomy" id="105296"/>
    <lineage>
        <taxon>Eukaryota</taxon>
        <taxon>Metazoa</taxon>
        <taxon>Chordata</taxon>
        <taxon>Craniata</taxon>
        <taxon>Vertebrata</taxon>
        <taxon>Euteleostomi</taxon>
        <taxon>Mammalia</taxon>
        <taxon>Eutheria</taxon>
        <taxon>Euarchontoglires</taxon>
        <taxon>Glires</taxon>
        <taxon>Rodentia</taxon>
        <taxon>Myomorpha</taxon>
        <taxon>Muroidea</taxon>
        <taxon>Muridae</taxon>
        <taxon>Murinae</taxon>
        <taxon>Apodemus</taxon>
    </lineage>
</organism>
<evidence type="ECO:0000313" key="6">
    <source>
        <dbReference type="Proteomes" id="UP001623349"/>
    </source>
</evidence>
<accession>A0ABQ0ESX2</accession>
<dbReference type="InterPro" id="IPR000210">
    <property type="entry name" value="BTB/POZ_dom"/>
</dbReference>
<keyword evidence="2" id="KW-0677">Repeat</keyword>
<dbReference type="PROSITE" id="PS50097">
    <property type="entry name" value="BTB"/>
    <property type="match status" value="1"/>
</dbReference>
<feature type="compositionally biased region" description="Polar residues" evidence="3">
    <location>
        <begin position="1"/>
        <end position="10"/>
    </location>
</feature>
<keyword evidence="6" id="KW-1185">Reference proteome</keyword>
<evidence type="ECO:0000259" key="4">
    <source>
        <dbReference type="PROSITE" id="PS50097"/>
    </source>
</evidence>
<proteinExistence type="predicted"/>
<evidence type="ECO:0000256" key="2">
    <source>
        <dbReference type="ARBA" id="ARBA00022737"/>
    </source>
</evidence>
<name>A0ABQ0ESX2_APOSI</name>
<dbReference type="InterPro" id="IPR011333">
    <property type="entry name" value="SKP1/BTB/POZ_sf"/>
</dbReference>
<comment type="caution">
    <text evidence="5">The sequence shown here is derived from an EMBL/GenBank/DDBJ whole genome shotgun (WGS) entry which is preliminary data.</text>
</comment>
<dbReference type="SMART" id="SM00225">
    <property type="entry name" value="BTB"/>
    <property type="match status" value="1"/>
</dbReference>
<feature type="compositionally biased region" description="Basic residues" evidence="3">
    <location>
        <begin position="11"/>
        <end position="22"/>
    </location>
</feature>
<dbReference type="SUPFAM" id="SSF54695">
    <property type="entry name" value="POZ domain"/>
    <property type="match status" value="1"/>
</dbReference>